<evidence type="ECO:0000313" key="1">
    <source>
        <dbReference type="EMBL" id="KAK6940767.1"/>
    </source>
</evidence>
<keyword evidence="2" id="KW-1185">Reference proteome</keyword>
<reference evidence="1 2" key="1">
    <citation type="submission" date="2023-12" db="EMBL/GenBank/DDBJ databases">
        <title>A high-quality genome assembly for Dillenia turbinata (Dilleniales).</title>
        <authorList>
            <person name="Chanderbali A."/>
        </authorList>
    </citation>
    <scope>NUCLEOTIDE SEQUENCE [LARGE SCALE GENOMIC DNA]</scope>
    <source>
        <strain evidence="1">LSX21</strain>
        <tissue evidence="1">Leaf</tissue>
    </source>
</reference>
<dbReference type="EMBL" id="JBAMMX010000005">
    <property type="protein sequence ID" value="KAK6940767.1"/>
    <property type="molecule type" value="Genomic_DNA"/>
</dbReference>
<name>A0AAN8W7Q9_9MAGN</name>
<sequence length="98" mass="10062">MGGIGNAGGGGTRAQPAGHVTSNVAGRCAGELINSVVSQSMGDQYLGDLAATWQRSEALTRDFLGLTKAVDCGAGVGVVRDHLLPYAGECFNKQLQQI</sequence>
<dbReference type="Proteomes" id="UP001370490">
    <property type="component" value="Unassembled WGS sequence"/>
</dbReference>
<dbReference type="AlphaFoldDB" id="A0AAN8W7Q9"/>
<protein>
    <submittedName>
        <fullName evidence="1">Uncharacterized protein</fullName>
    </submittedName>
</protein>
<gene>
    <name evidence="1" type="ORF">RJ641_030298</name>
</gene>
<proteinExistence type="predicted"/>
<evidence type="ECO:0000313" key="2">
    <source>
        <dbReference type="Proteomes" id="UP001370490"/>
    </source>
</evidence>
<accession>A0AAN8W7Q9</accession>
<organism evidence="1 2">
    <name type="scientific">Dillenia turbinata</name>
    <dbReference type="NCBI Taxonomy" id="194707"/>
    <lineage>
        <taxon>Eukaryota</taxon>
        <taxon>Viridiplantae</taxon>
        <taxon>Streptophyta</taxon>
        <taxon>Embryophyta</taxon>
        <taxon>Tracheophyta</taxon>
        <taxon>Spermatophyta</taxon>
        <taxon>Magnoliopsida</taxon>
        <taxon>eudicotyledons</taxon>
        <taxon>Gunneridae</taxon>
        <taxon>Pentapetalae</taxon>
        <taxon>Dilleniales</taxon>
        <taxon>Dilleniaceae</taxon>
        <taxon>Dillenia</taxon>
    </lineage>
</organism>
<comment type="caution">
    <text evidence="1">The sequence shown here is derived from an EMBL/GenBank/DDBJ whole genome shotgun (WGS) entry which is preliminary data.</text>
</comment>